<accession>A0ABP5PQI2</accession>
<organism evidence="2 3">
    <name type="scientific">Nonomuraea monospora</name>
    <dbReference type="NCBI Taxonomy" id="568818"/>
    <lineage>
        <taxon>Bacteria</taxon>
        <taxon>Bacillati</taxon>
        <taxon>Actinomycetota</taxon>
        <taxon>Actinomycetes</taxon>
        <taxon>Streptosporangiales</taxon>
        <taxon>Streptosporangiaceae</taxon>
        <taxon>Nonomuraea</taxon>
    </lineage>
</organism>
<gene>
    <name evidence="2" type="ORF">GCM10009850_088880</name>
</gene>
<feature type="domain" description="Trypsin-co-occurring" evidence="1">
    <location>
        <begin position="9"/>
        <end position="97"/>
    </location>
</feature>
<name>A0ABP5PQI2_9ACTN</name>
<reference evidence="3" key="1">
    <citation type="journal article" date="2019" name="Int. J. Syst. Evol. Microbiol.">
        <title>The Global Catalogue of Microorganisms (GCM) 10K type strain sequencing project: providing services to taxonomists for standard genome sequencing and annotation.</title>
        <authorList>
            <consortium name="The Broad Institute Genomics Platform"/>
            <consortium name="The Broad Institute Genome Sequencing Center for Infectious Disease"/>
            <person name="Wu L."/>
            <person name="Ma J."/>
        </authorList>
    </citation>
    <scope>NUCLEOTIDE SEQUENCE [LARGE SCALE GENOMIC DNA]</scope>
    <source>
        <strain evidence="3">JCM 16114</strain>
    </source>
</reference>
<evidence type="ECO:0000313" key="2">
    <source>
        <dbReference type="EMBL" id="GAA2213426.1"/>
    </source>
</evidence>
<sequence length="104" mass="11275">MPSQVVTYELDDATEVRFEIEPTPGYQPAGGPDEIVGRVRKAIGPALNAAALVLDQARRAAPDEIQVKFGIKVTGTMDWLVAKAATEGNFEVTLTWRPPDGRQP</sequence>
<evidence type="ECO:0000313" key="3">
    <source>
        <dbReference type="Proteomes" id="UP001499843"/>
    </source>
</evidence>
<proteinExistence type="predicted"/>
<dbReference type="RefSeq" id="WP_344488975.1">
    <property type="nucleotide sequence ID" value="NZ_BAAAQX010000032.1"/>
</dbReference>
<keyword evidence="3" id="KW-1185">Reference proteome</keyword>
<evidence type="ECO:0000259" key="1">
    <source>
        <dbReference type="Pfam" id="PF19493"/>
    </source>
</evidence>
<dbReference type="Proteomes" id="UP001499843">
    <property type="component" value="Unassembled WGS sequence"/>
</dbReference>
<comment type="caution">
    <text evidence="2">The sequence shown here is derived from an EMBL/GenBank/DDBJ whole genome shotgun (WGS) entry which is preliminary data.</text>
</comment>
<dbReference type="InterPro" id="IPR045794">
    <property type="entry name" value="Trypco1"/>
</dbReference>
<dbReference type="EMBL" id="BAAAQX010000032">
    <property type="protein sequence ID" value="GAA2213426.1"/>
    <property type="molecule type" value="Genomic_DNA"/>
</dbReference>
<protein>
    <recommendedName>
        <fullName evidence="1">Trypsin-co-occurring domain-containing protein</fullName>
    </recommendedName>
</protein>
<dbReference type="NCBIfam" id="NF041216">
    <property type="entry name" value="CU044_2847_fam"/>
    <property type="match status" value="1"/>
</dbReference>
<dbReference type="Pfam" id="PF19493">
    <property type="entry name" value="Trypco1"/>
    <property type="match status" value="1"/>
</dbReference>